<dbReference type="PANTHER" id="PTHR46211">
    <property type="entry name" value="GLYCEROPHOSPHORYL DIESTER PHOSPHODIESTERASE"/>
    <property type="match status" value="1"/>
</dbReference>
<dbReference type="OrthoDB" id="384721at2"/>
<dbReference type="Gene3D" id="3.20.20.190">
    <property type="entry name" value="Phosphatidylinositol (PI) phosphodiesterase"/>
    <property type="match status" value="1"/>
</dbReference>
<accession>A0A7Z9BU67</accession>
<gene>
    <name evidence="2" type="ORF">PL8927_600209</name>
</gene>
<evidence type="ECO:0000313" key="3">
    <source>
        <dbReference type="Proteomes" id="UP000184550"/>
    </source>
</evidence>
<dbReference type="SUPFAM" id="SSF51695">
    <property type="entry name" value="PLC-like phosphodiesterases"/>
    <property type="match status" value="1"/>
</dbReference>
<dbReference type="InterPro" id="IPR017946">
    <property type="entry name" value="PLC-like_Pdiesterase_TIM-brl"/>
</dbReference>
<organism evidence="2 3">
    <name type="scientific">Planktothrix serta PCC 8927</name>
    <dbReference type="NCBI Taxonomy" id="671068"/>
    <lineage>
        <taxon>Bacteria</taxon>
        <taxon>Bacillati</taxon>
        <taxon>Cyanobacteriota</taxon>
        <taxon>Cyanophyceae</taxon>
        <taxon>Oscillatoriophycideae</taxon>
        <taxon>Oscillatoriales</taxon>
        <taxon>Microcoleaceae</taxon>
        <taxon>Planktothrix</taxon>
    </lineage>
</organism>
<dbReference type="GO" id="GO:0006629">
    <property type="term" value="P:lipid metabolic process"/>
    <property type="evidence" value="ECO:0007669"/>
    <property type="project" value="InterPro"/>
</dbReference>
<sequence length="242" mass="27039">MDLEIIAHRGFSVMAPENTLVAFTAALQQGANSIECDLQISADGVPVIFHDATLNRITGTSGTIREKTIAELKQLDAGAWFGEQFAGEGIPTLEEAVAGFKMVKDFLYFDVKPNSEWSDREVDDLGQLLIQEDLLTRSIMTSFNEGFLGKIREFFPEISLGYFITDVSNFEQQLQKAVAVKNAILSVYYPVILEQPQWVEQSRQQGVDLVVWTVDSLEDVKQLRSVGVRRIITNSLIGNFEV</sequence>
<reference evidence="2" key="1">
    <citation type="submission" date="2019-10" db="EMBL/GenBank/DDBJ databases">
        <authorList>
            <consortium name="Genoscope - CEA"/>
            <person name="William W."/>
        </authorList>
    </citation>
    <scope>NUCLEOTIDE SEQUENCE [LARGE SCALE GENOMIC DNA]</scope>
    <source>
        <strain evidence="2">BBR_PRJEB10992</strain>
    </source>
</reference>
<feature type="domain" description="GP-PDE" evidence="1">
    <location>
        <begin position="3"/>
        <end position="242"/>
    </location>
</feature>
<proteinExistence type="predicted"/>
<evidence type="ECO:0000313" key="2">
    <source>
        <dbReference type="EMBL" id="VXD17997.1"/>
    </source>
</evidence>
<protein>
    <submittedName>
        <fullName evidence="2">Glycerophosphoryl diester phosphodiesterase</fullName>
    </submittedName>
</protein>
<dbReference type="AlphaFoldDB" id="A0A7Z9BU67"/>
<comment type="caution">
    <text evidence="2">The sequence shown here is derived from an EMBL/GenBank/DDBJ whole genome shotgun (WGS) entry which is preliminary data.</text>
</comment>
<dbReference type="Proteomes" id="UP000184550">
    <property type="component" value="Unassembled WGS sequence"/>
</dbReference>
<dbReference type="GO" id="GO:0008081">
    <property type="term" value="F:phosphoric diester hydrolase activity"/>
    <property type="evidence" value="ECO:0007669"/>
    <property type="project" value="InterPro"/>
</dbReference>
<evidence type="ECO:0000259" key="1">
    <source>
        <dbReference type="PROSITE" id="PS51704"/>
    </source>
</evidence>
<dbReference type="PROSITE" id="PS51704">
    <property type="entry name" value="GP_PDE"/>
    <property type="match status" value="1"/>
</dbReference>
<dbReference type="EMBL" id="CZCU02000136">
    <property type="protein sequence ID" value="VXD17997.1"/>
    <property type="molecule type" value="Genomic_DNA"/>
</dbReference>
<dbReference type="Pfam" id="PF03009">
    <property type="entry name" value="GDPD"/>
    <property type="match status" value="1"/>
</dbReference>
<keyword evidence="3" id="KW-1185">Reference proteome</keyword>
<name>A0A7Z9BU67_9CYAN</name>
<dbReference type="RefSeq" id="WP_083621583.1">
    <property type="nucleotide sequence ID" value="NZ_LR734869.1"/>
</dbReference>
<dbReference type="InterPro" id="IPR030395">
    <property type="entry name" value="GP_PDE_dom"/>
</dbReference>
<dbReference type="PANTHER" id="PTHR46211:SF14">
    <property type="entry name" value="GLYCEROPHOSPHODIESTER PHOSPHODIESTERASE"/>
    <property type="match status" value="1"/>
</dbReference>